<comment type="similarity">
    <text evidence="1">Belongs to the thiolase-like superfamily. Thiolase family.</text>
</comment>
<sequence length="629" mass="68691">MIHEVYIVSAVRTPLGSLGGKLSRLTAIELGSIAIKGALQKAGINPEEVNEVLMGNVLSANLGQAPARQASIGAGIGYQVPCTTINKVCASGMKAVMLAAQSIQLGINDVVVAGGMESMSNVPYYIPKARWFDQDGLFEAYNKFPMGNCADHTAREMNISREEQDAYAIQSYQRSAEAWANGYFQNEIIPVEIQGKKGETIRIEEDEEFRQVMFDKIPSLRPVFEKDGTVTAANASTMNDGAAALILVSKEKAEKLGLKPLAKIRGYADAATDPLWFTTAPSLAIPKAIQNAGLTESEIDYYEINEAFSAVALANQKLLNLSNDKLNVFGGAVSLGHPLGASGARIIATLNSVLGQKSGKIGVAAICNGGGDTIRTYYDDESNLLKEIYLQVNGKAEGIIKRFDEEGKLTQIGTLVNNQRNGLFYDLDPETGDTVRITPFVNNQRSGIAKSFHPGGILQQKSTFVNNQIQGVVISYFPSGKISDQTQFKNNKPEGLSLTYYEDGTIKSKINFKSGIYDGFFEEFGTNGQLKYAANFSNGTLDGREIRYFDSGEIRSRVDYSLGVLNGIFEQNYPSGKPERRGAYLNGLPEGELLEFFEEGTIREKRFIKKEFLHILLSSTIKLVRSVKN</sequence>
<dbReference type="SUPFAM" id="SSF82185">
    <property type="entry name" value="Histone H3 K4-specific methyltransferase SET7/9 N-terminal domain"/>
    <property type="match status" value="2"/>
</dbReference>
<dbReference type="AlphaFoldDB" id="A0AAD5KTZ9"/>
<keyword evidence="4" id="KW-0630">Potassium</keyword>
<dbReference type="SUPFAM" id="SSF53901">
    <property type="entry name" value="Thiolase-like"/>
    <property type="match status" value="2"/>
</dbReference>
<dbReference type="Gene3D" id="2.20.110.10">
    <property type="entry name" value="Histone H3 K4-specific methyltransferase SET7/9 N-terminal domain"/>
    <property type="match status" value="3"/>
</dbReference>
<protein>
    <submittedName>
        <fullName evidence="8">AcetylCoA acetyltransferase</fullName>
    </submittedName>
</protein>
<evidence type="ECO:0000256" key="5">
    <source>
        <dbReference type="ARBA" id="ARBA00023315"/>
    </source>
</evidence>
<accession>A0AAD5KTZ9</accession>
<feature type="domain" description="Thiolase N-terminal" evidence="6">
    <location>
        <begin position="5"/>
        <end position="250"/>
    </location>
</feature>
<dbReference type="InterPro" id="IPR020613">
    <property type="entry name" value="Thiolase_CS"/>
</dbReference>
<dbReference type="Gene3D" id="3.40.47.10">
    <property type="match status" value="1"/>
</dbReference>
<feature type="domain" description="Thiolase C-terminal" evidence="7">
    <location>
        <begin position="258"/>
        <end position="373"/>
    </location>
</feature>
<dbReference type="InterPro" id="IPR011652">
    <property type="entry name" value="MORN_2"/>
</dbReference>
<dbReference type="FunFam" id="3.40.47.10:FF:000007">
    <property type="entry name" value="acetyl-CoA acetyltransferase, mitochondrial"/>
    <property type="match status" value="1"/>
</dbReference>
<evidence type="ECO:0000256" key="2">
    <source>
        <dbReference type="ARBA" id="ARBA00022679"/>
    </source>
</evidence>
<dbReference type="Pfam" id="PF00108">
    <property type="entry name" value="Thiolase_N"/>
    <property type="match status" value="1"/>
</dbReference>
<dbReference type="Pfam" id="PF07661">
    <property type="entry name" value="MORN_2"/>
    <property type="match status" value="3"/>
</dbReference>
<evidence type="ECO:0000259" key="6">
    <source>
        <dbReference type="Pfam" id="PF00108"/>
    </source>
</evidence>
<evidence type="ECO:0000256" key="4">
    <source>
        <dbReference type="ARBA" id="ARBA00022958"/>
    </source>
</evidence>
<reference evidence="8" key="1">
    <citation type="submission" date="2022-05" db="EMBL/GenBank/DDBJ databases">
        <title>A multi-omics perspective on studying reproductive biology in Daphnia sinensis.</title>
        <authorList>
            <person name="Jia J."/>
        </authorList>
    </citation>
    <scope>NUCLEOTIDE SEQUENCE</scope>
    <source>
        <strain evidence="8">WSL</strain>
    </source>
</reference>
<dbReference type="Pfam" id="PF02803">
    <property type="entry name" value="Thiolase_C"/>
    <property type="match status" value="1"/>
</dbReference>
<evidence type="ECO:0000259" key="7">
    <source>
        <dbReference type="Pfam" id="PF02803"/>
    </source>
</evidence>
<dbReference type="GO" id="GO:0006635">
    <property type="term" value="P:fatty acid beta-oxidation"/>
    <property type="evidence" value="ECO:0007669"/>
    <property type="project" value="TreeGrafter"/>
</dbReference>
<evidence type="ECO:0000313" key="8">
    <source>
        <dbReference type="EMBL" id="KAI9549515.1"/>
    </source>
</evidence>
<dbReference type="InterPro" id="IPR016039">
    <property type="entry name" value="Thiolase-like"/>
</dbReference>
<dbReference type="EMBL" id="WJBH02000295">
    <property type="protein sequence ID" value="KAI9549515.1"/>
    <property type="molecule type" value="Genomic_DNA"/>
</dbReference>
<dbReference type="InterPro" id="IPR020615">
    <property type="entry name" value="Thiolase_acyl_enz_int_AS"/>
</dbReference>
<evidence type="ECO:0000256" key="1">
    <source>
        <dbReference type="ARBA" id="ARBA00010982"/>
    </source>
</evidence>
<dbReference type="PANTHER" id="PTHR18919">
    <property type="entry name" value="ACETYL-COA C-ACYLTRANSFERASE"/>
    <property type="match status" value="1"/>
</dbReference>
<dbReference type="InterPro" id="IPR020616">
    <property type="entry name" value="Thiolase_N"/>
</dbReference>
<keyword evidence="2" id="KW-0808">Transferase</keyword>
<name>A0AAD5KTZ9_9CRUS</name>
<dbReference type="PANTHER" id="PTHR18919:SF156">
    <property type="entry name" value="ACETYL-COA ACETYLTRANSFERASE, MITOCHONDRIAL"/>
    <property type="match status" value="1"/>
</dbReference>
<dbReference type="NCBIfam" id="TIGR01930">
    <property type="entry name" value="AcCoA-C-Actrans"/>
    <property type="match status" value="1"/>
</dbReference>
<evidence type="ECO:0000313" key="9">
    <source>
        <dbReference type="Proteomes" id="UP000820818"/>
    </source>
</evidence>
<keyword evidence="3" id="KW-0479">Metal-binding</keyword>
<proteinExistence type="inferred from homology"/>
<gene>
    <name evidence="8" type="ORF">GHT06_004070</name>
</gene>
<dbReference type="GO" id="GO:0046872">
    <property type="term" value="F:metal ion binding"/>
    <property type="evidence" value="ECO:0007669"/>
    <property type="project" value="UniProtKB-KW"/>
</dbReference>
<dbReference type="Proteomes" id="UP000820818">
    <property type="component" value="Unassembled WGS sequence"/>
</dbReference>
<keyword evidence="9" id="KW-1185">Reference proteome</keyword>
<dbReference type="PROSITE" id="PS00737">
    <property type="entry name" value="THIOLASE_2"/>
    <property type="match status" value="1"/>
</dbReference>
<dbReference type="GO" id="GO:0005739">
    <property type="term" value="C:mitochondrion"/>
    <property type="evidence" value="ECO:0007669"/>
    <property type="project" value="TreeGrafter"/>
</dbReference>
<dbReference type="InterPro" id="IPR002155">
    <property type="entry name" value="Thiolase"/>
</dbReference>
<keyword evidence="5" id="KW-0012">Acyltransferase</keyword>
<dbReference type="PROSITE" id="PS00098">
    <property type="entry name" value="THIOLASE_1"/>
    <property type="match status" value="1"/>
</dbReference>
<dbReference type="InterPro" id="IPR020617">
    <property type="entry name" value="Thiolase_C"/>
</dbReference>
<comment type="caution">
    <text evidence="8">The sequence shown here is derived from an EMBL/GenBank/DDBJ whole genome shotgun (WGS) entry which is preliminary data.</text>
</comment>
<organism evidence="8 9">
    <name type="scientific">Daphnia sinensis</name>
    <dbReference type="NCBI Taxonomy" id="1820382"/>
    <lineage>
        <taxon>Eukaryota</taxon>
        <taxon>Metazoa</taxon>
        <taxon>Ecdysozoa</taxon>
        <taxon>Arthropoda</taxon>
        <taxon>Crustacea</taxon>
        <taxon>Branchiopoda</taxon>
        <taxon>Diplostraca</taxon>
        <taxon>Cladocera</taxon>
        <taxon>Anomopoda</taxon>
        <taxon>Daphniidae</taxon>
        <taxon>Daphnia</taxon>
        <taxon>Daphnia similis group</taxon>
    </lineage>
</organism>
<evidence type="ECO:0000256" key="3">
    <source>
        <dbReference type="ARBA" id="ARBA00022723"/>
    </source>
</evidence>
<dbReference type="CDD" id="cd00751">
    <property type="entry name" value="thiolase"/>
    <property type="match status" value="1"/>
</dbReference>
<dbReference type="GO" id="GO:0003985">
    <property type="term" value="F:acetyl-CoA C-acetyltransferase activity"/>
    <property type="evidence" value="ECO:0007669"/>
    <property type="project" value="TreeGrafter"/>
</dbReference>